<gene>
    <name evidence="3" type="ORF">D2V17_16660</name>
</gene>
<evidence type="ECO:0000259" key="2">
    <source>
        <dbReference type="PROSITE" id="PS51729"/>
    </source>
</evidence>
<keyword evidence="3" id="KW-0808">Transferase</keyword>
<evidence type="ECO:0000256" key="1">
    <source>
        <dbReference type="SAM" id="MobiDB-lite"/>
    </source>
</evidence>
<dbReference type="Proteomes" id="UP000265366">
    <property type="component" value="Unassembled WGS sequence"/>
</dbReference>
<dbReference type="EMBL" id="QXFM01000133">
    <property type="protein sequence ID" value="RIV81770.1"/>
    <property type="molecule type" value="Genomic_DNA"/>
</dbReference>
<evidence type="ECO:0000313" key="4">
    <source>
        <dbReference type="Proteomes" id="UP000265366"/>
    </source>
</evidence>
<protein>
    <submittedName>
        <fullName evidence="3">N-acetyltransferase</fullName>
    </submittedName>
</protein>
<dbReference type="RefSeq" id="WP_119594056.1">
    <property type="nucleotide sequence ID" value="NZ_QXFM01000133.1"/>
</dbReference>
<dbReference type="GO" id="GO:0016740">
    <property type="term" value="F:transferase activity"/>
    <property type="evidence" value="ECO:0007669"/>
    <property type="project" value="UniProtKB-KW"/>
</dbReference>
<dbReference type="PANTHER" id="PTHR31435:SF9">
    <property type="entry name" value="PROTEIN NATD1"/>
    <property type="match status" value="1"/>
</dbReference>
<evidence type="ECO:0000313" key="3">
    <source>
        <dbReference type="EMBL" id="RIV81770.1"/>
    </source>
</evidence>
<comment type="caution">
    <text evidence="3">The sequence shown here is derived from an EMBL/GenBank/DDBJ whole genome shotgun (WGS) entry which is preliminary data.</text>
</comment>
<dbReference type="PROSITE" id="PS51729">
    <property type="entry name" value="GNAT_YJDJ"/>
    <property type="match status" value="1"/>
</dbReference>
<proteinExistence type="predicted"/>
<keyword evidence="4" id="KW-1185">Reference proteome</keyword>
<dbReference type="InterPro" id="IPR045057">
    <property type="entry name" value="Gcn5-rel_NAT"/>
</dbReference>
<sequence length="101" mass="11053">MSDSIAITHDDQTTHGTYSAPVEGADRPAVLTWTARGEARIAEHTFTPPQARGKGIALALVKEMVADAREHGFTIEPQCPYVEAQFRKHADWADVRAALPE</sequence>
<feature type="domain" description="N-acetyltransferase" evidence="2">
    <location>
        <begin position="10"/>
        <end position="97"/>
    </location>
</feature>
<dbReference type="PANTHER" id="PTHR31435">
    <property type="entry name" value="PROTEIN NATD1"/>
    <property type="match status" value="1"/>
</dbReference>
<dbReference type="InterPro" id="IPR031165">
    <property type="entry name" value="GNAT_YJDJ"/>
</dbReference>
<dbReference type="Gene3D" id="3.40.630.30">
    <property type="match status" value="1"/>
</dbReference>
<accession>A0A3A1P5M1</accession>
<dbReference type="OrthoDB" id="9800945at2"/>
<feature type="region of interest" description="Disordered" evidence="1">
    <location>
        <begin position="1"/>
        <end position="23"/>
    </location>
</feature>
<dbReference type="InterPro" id="IPR016181">
    <property type="entry name" value="Acyl_CoA_acyltransferase"/>
</dbReference>
<reference evidence="3 4" key="1">
    <citation type="submission" date="2018-08" db="EMBL/GenBank/DDBJ databases">
        <title>Erythrobacter zhengii sp.nov., a bacterium isolated from deep-sea sediment.</title>
        <authorList>
            <person name="Fang C."/>
            <person name="Wu Y.-H."/>
            <person name="Sun C."/>
            <person name="Wang H."/>
            <person name="Cheng H."/>
            <person name="Meng F.-X."/>
            <person name="Wang C.-S."/>
            <person name="Xu X.-W."/>
        </authorList>
    </citation>
    <scope>NUCLEOTIDE SEQUENCE [LARGE SCALE GENOMIC DNA]</scope>
    <source>
        <strain evidence="3 4">CCTCC AB 2015396</strain>
    </source>
</reference>
<dbReference type="CDD" id="cd04301">
    <property type="entry name" value="NAT_SF"/>
    <property type="match status" value="1"/>
</dbReference>
<organism evidence="3 4">
    <name type="scientific">Aurantiacibacter xanthus</name>
    <dbReference type="NCBI Taxonomy" id="1784712"/>
    <lineage>
        <taxon>Bacteria</taxon>
        <taxon>Pseudomonadati</taxon>
        <taxon>Pseudomonadota</taxon>
        <taxon>Alphaproteobacteria</taxon>
        <taxon>Sphingomonadales</taxon>
        <taxon>Erythrobacteraceae</taxon>
        <taxon>Aurantiacibacter</taxon>
    </lineage>
</organism>
<dbReference type="SUPFAM" id="SSF55729">
    <property type="entry name" value="Acyl-CoA N-acyltransferases (Nat)"/>
    <property type="match status" value="1"/>
</dbReference>
<dbReference type="AlphaFoldDB" id="A0A3A1P5M1"/>
<name>A0A3A1P5M1_9SPHN</name>
<dbReference type="Pfam" id="PF14542">
    <property type="entry name" value="Acetyltransf_CG"/>
    <property type="match status" value="1"/>
</dbReference>